<keyword evidence="1" id="KW-0614">Plasmid</keyword>
<evidence type="ECO:0000313" key="2">
    <source>
        <dbReference type="Proteomes" id="UP000826513"/>
    </source>
</evidence>
<geneLocation type="plasmid" evidence="1 2">
    <name>unnamed2</name>
</geneLocation>
<dbReference type="RefSeq" id="WP_174051905.1">
    <property type="nucleotide sequence ID" value="NZ_CP072171.1"/>
</dbReference>
<proteinExistence type="predicted"/>
<accession>A0ABX8TC33</accession>
<sequence>MSRYTVEVRSATATDEEATIGYDRPLRTFFLTAFPDPDTDAVSLWLGGFLEEYPTLEGIILAARSQGFEISGLSHADMIAMMKEAGQPASPSIAEIHGLLR</sequence>
<gene>
    <name evidence="1" type="ORF">J5285_26040</name>
</gene>
<evidence type="ECO:0000313" key="1">
    <source>
        <dbReference type="EMBL" id="QYA10817.1"/>
    </source>
</evidence>
<organism evidence="1 2">
    <name type="scientific">Agrobacterium larrymoorei</name>
    <dbReference type="NCBI Taxonomy" id="160699"/>
    <lineage>
        <taxon>Bacteria</taxon>
        <taxon>Pseudomonadati</taxon>
        <taxon>Pseudomonadota</taxon>
        <taxon>Alphaproteobacteria</taxon>
        <taxon>Hyphomicrobiales</taxon>
        <taxon>Rhizobiaceae</taxon>
        <taxon>Rhizobium/Agrobacterium group</taxon>
        <taxon>Agrobacterium</taxon>
    </lineage>
</organism>
<protein>
    <submittedName>
        <fullName evidence="1">Uncharacterized protein</fullName>
    </submittedName>
</protein>
<dbReference type="Proteomes" id="UP000826513">
    <property type="component" value="Plasmid unnamed2"/>
</dbReference>
<name>A0ABX8TC33_9HYPH</name>
<dbReference type="EMBL" id="CP072171">
    <property type="protein sequence ID" value="QYA10817.1"/>
    <property type="molecule type" value="Genomic_DNA"/>
</dbReference>
<reference evidence="1 2" key="1">
    <citation type="submission" date="2021-03" db="EMBL/GenBank/DDBJ databases">
        <title>Rapid diversification of plasmids in a genus of pathogenic and nitrogen fixing bacteria.</title>
        <authorList>
            <person name="Weisberg A.J."/>
            <person name="Miller M."/>
            <person name="Ream W."/>
            <person name="Grunwald N.J."/>
            <person name="Chang J.H."/>
        </authorList>
    </citation>
    <scope>NUCLEOTIDE SEQUENCE [LARGE SCALE GENOMIC DNA]</scope>
    <source>
        <strain evidence="1 2">AF3.44</strain>
        <plasmid evidence="1 2">unnamed2</plasmid>
    </source>
</reference>
<keyword evidence="2" id="KW-1185">Reference proteome</keyword>